<evidence type="ECO:0000256" key="1">
    <source>
        <dbReference type="SAM" id="MobiDB-lite"/>
    </source>
</evidence>
<organism evidence="2 3">
    <name type="scientific">Dictyobacter vulcani</name>
    <dbReference type="NCBI Taxonomy" id="2607529"/>
    <lineage>
        <taxon>Bacteria</taxon>
        <taxon>Bacillati</taxon>
        <taxon>Chloroflexota</taxon>
        <taxon>Ktedonobacteria</taxon>
        <taxon>Ktedonobacterales</taxon>
        <taxon>Dictyobacteraceae</taxon>
        <taxon>Dictyobacter</taxon>
    </lineage>
</organism>
<keyword evidence="3" id="KW-1185">Reference proteome</keyword>
<protein>
    <submittedName>
        <fullName evidence="2">Uncharacterized protein</fullName>
    </submittedName>
</protein>
<dbReference type="EMBL" id="BKZW01000001">
    <property type="protein sequence ID" value="GER86462.1"/>
    <property type="molecule type" value="Genomic_DNA"/>
</dbReference>
<dbReference type="Proteomes" id="UP000326912">
    <property type="component" value="Unassembled WGS sequence"/>
</dbReference>
<name>A0A5J4KHV4_9CHLR</name>
<dbReference type="AlphaFoldDB" id="A0A5J4KHV4"/>
<sequence>MAQDKDKQTKSTSQDQSEKKDAVTETKAGSKAGQTAKPEQPDEQQDVEQKEEANSLLQVLDFLKNSNLINLDMPLKSLFDQVQNIQADPSTEWDSLATQVTGLLSGRKKNDFTSLIQCLH</sequence>
<evidence type="ECO:0000313" key="3">
    <source>
        <dbReference type="Proteomes" id="UP000326912"/>
    </source>
</evidence>
<accession>A0A5J4KHV4</accession>
<gene>
    <name evidence="2" type="ORF">KDW_06240</name>
</gene>
<feature type="region of interest" description="Disordered" evidence="1">
    <location>
        <begin position="1"/>
        <end position="52"/>
    </location>
</feature>
<proteinExistence type="predicted"/>
<reference evidence="2 3" key="1">
    <citation type="submission" date="2019-10" db="EMBL/GenBank/DDBJ databases">
        <title>Dictyobacter vulcani sp. nov., within the class Ktedonobacteria, isolated from soil of volcanic Mt. Zao.</title>
        <authorList>
            <person name="Zheng Y."/>
            <person name="Wang C.M."/>
            <person name="Sakai Y."/>
            <person name="Abe K."/>
            <person name="Yokota A."/>
            <person name="Yabe S."/>
        </authorList>
    </citation>
    <scope>NUCLEOTIDE SEQUENCE [LARGE SCALE GENOMIC DNA]</scope>
    <source>
        <strain evidence="2 3">W12</strain>
    </source>
</reference>
<comment type="caution">
    <text evidence="2">The sequence shown here is derived from an EMBL/GenBank/DDBJ whole genome shotgun (WGS) entry which is preliminary data.</text>
</comment>
<evidence type="ECO:0000313" key="2">
    <source>
        <dbReference type="EMBL" id="GER86462.1"/>
    </source>
</evidence>